<protein>
    <submittedName>
        <fullName evidence="2">Uncharacterized protein</fullName>
    </submittedName>
</protein>
<accession>A0A426XK69</accession>
<name>A0A426XK69_ENSVE</name>
<evidence type="ECO:0000313" key="2">
    <source>
        <dbReference type="EMBL" id="RRT39853.1"/>
    </source>
</evidence>
<gene>
    <name evidence="2" type="ORF">B296_00038792</name>
</gene>
<organism evidence="2 3">
    <name type="scientific">Ensete ventricosum</name>
    <name type="common">Abyssinian banana</name>
    <name type="synonym">Musa ensete</name>
    <dbReference type="NCBI Taxonomy" id="4639"/>
    <lineage>
        <taxon>Eukaryota</taxon>
        <taxon>Viridiplantae</taxon>
        <taxon>Streptophyta</taxon>
        <taxon>Embryophyta</taxon>
        <taxon>Tracheophyta</taxon>
        <taxon>Spermatophyta</taxon>
        <taxon>Magnoliopsida</taxon>
        <taxon>Liliopsida</taxon>
        <taxon>Zingiberales</taxon>
        <taxon>Musaceae</taxon>
        <taxon>Ensete</taxon>
    </lineage>
</organism>
<dbReference type="Proteomes" id="UP000287651">
    <property type="component" value="Unassembled WGS sequence"/>
</dbReference>
<feature type="region of interest" description="Disordered" evidence="1">
    <location>
        <begin position="1"/>
        <end position="123"/>
    </location>
</feature>
<comment type="caution">
    <text evidence="2">The sequence shown here is derived from an EMBL/GenBank/DDBJ whole genome shotgun (WGS) entry which is preliminary data.</text>
</comment>
<dbReference type="AlphaFoldDB" id="A0A426XK69"/>
<feature type="compositionally biased region" description="Basic and acidic residues" evidence="1">
    <location>
        <begin position="114"/>
        <end position="123"/>
    </location>
</feature>
<sequence>MNTARRGGRPWPGHPRPGRLQGQQVTDMAPSGPAACDQGRLQGQLPVGATARSQGCCQQARPPASMASTYRGGTPWGRRQPTRETPEGITPVGATAHLGNSTCCKGGRPSSRLPLDEGRRGEL</sequence>
<evidence type="ECO:0000313" key="3">
    <source>
        <dbReference type="Proteomes" id="UP000287651"/>
    </source>
</evidence>
<proteinExistence type="predicted"/>
<evidence type="ECO:0000256" key="1">
    <source>
        <dbReference type="SAM" id="MobiDB-lite"/>
    </source>
</evidence>
<reference evidence="2 3" key="1">
    <citation type="journal article" date="2014" name="Agronomy (Basel)">
        <title>A Draft Genome Sequence for Ensete ventricosum, the Drought-Tolerant Tree Against Hunger.</title>
        <authorList>
            <person name="Harrison J."/>
            <person name="Moore K.A."/>
            <person name="Paszkiewicz K."/>
            <person name="Jones T."/>
            <person name="Grant M."/>
            <person name="Ambacheew D."/>
            <person name="Muzemil S."/>
            <person name="Studholme D.J."/>
        </authorList>
    </citation>
    <scope>NUCLEOTIDE SEQUENCE [LARGE SCALE GENOMIC DNA]</scope>
</reference>
<dbReference type="EMBL" id="AMZH03019828">
    <property type="protein sequence ID" value="RRT39853.1"/>
    <property type="molecule type" value="Genomic_DNA"/>
</dbReference>